<evidence type="ECO:0008006" key="3">
    <source>
        <dbReference type="Google" id="ProtNLM"/>
    </source>
</evidence>
<evidence type="ECO:0000313" key="2">
    <source>
        <dbReference type="Proteomes" id="UP000265566"/>
    </source>
</evidence>
<evidence type="ECO:0000313" key="1">
    <source>
        <dbReference type="EMBL" id="RHN76039.1"/>
    </source>
</evidence>
<name>A0A396JCR2_MEDTR</name>
<accession>A0A396JCR2</accession>
<dbReference type="Proteomes" id="UP000265566">
    <property type="component" value="Chromosome 2"/>
</dbReference>
<organism evidence="1 2">
    <name type="scientific">Medicago truncatula</name>
    <name type="common">Barrel medic</name>
    <name type="synonym">Medicago tribuloides</name>
    <dbReference type="NCBI Taxonomy" id="3880"/>
    <lineage>
        <taxon>Eukaryota</taxon>
        <taxon>Viridiplantae</taxon>
        <taxon>Streptophyta</taxon>
        <taxon>Embryophyta</taxon>
        <taxon>Tracheophyta</taxon>
        <taxon>Spermatophyta</taxon>
        <taxon>Magnoliopsida</taxon>
        <taxon>eudicotyledons</taxon>
        <taxon>Gunneridae</taxon>
        <taxon>Pentapetalae</taxon>
        <taxon>rosids</taxon>
        <taxon>fabids</taxon>
        <taxon>Fabales</taxon>
        <taxon>Fabaceae</taxon>
        <taxon>Papilionoideae</taxon>
        <taxon>50 kb inversion clade</taxon>
        <taxon>NPAAA clade</taxon>
        <taxon>Hologalegina</taxon>
        <taxon>IRL clade</taxon>
        <taxon>Trifolieae</taxon>
        <taxon>Medicago</taxon>
    </lineage>
</organism>
<protein>
    <recommendedName>
        <fullName evidence="3">Reverse transcriptase zinc-binding domain-containing protein</fullName>
    </recommendedName>
</protein>
<comment type="caution">
    <text evidence="1">The sequence shown here is derived from an EMBL/GenBank/DDBJ whole genome shotgun (WGS) entry which is preliminary data.</text>
</comment>
<sequence length="91" mass="10619">MCYRNEEAEGLMGMDDVGEGKYMSADNVVDKLVWTPNLTDRCMVKDTYQILSQSELPRHDFHLDIIWNKGFPLKVTLFAWRTFKNKDTNEG</sequence>
<gene>
    <name evidence="1" type="ORF">MtrunA17_Chr2g0327731</name>
</gene>
<dbReference type="EMBL" id="PSQE01000002">
    <property type="protein sequence ID" value="RHN76039.1"/>
    <property type="molecule type" value="Genomic_DNA"/>
</dbReference>
<proteinExistence type="predicted"/>
<dbReference type="Gramene" id="rna12312">
    <property type="protein sequence ID" value="RHN76039.1"/>
    <property type="gene ID" value="gene12312"/>
</dbReference>
<dbReference type="AlphaFoldDB" id="A0A396JCR2"/>
<reference evidence="2" key="1">
    <citation type="journal article" date="2018" name="Nat. Plants">
        <title>Whole-genome landscape of Medicago truncatula symbiotic genes.</title>
        <authorList>
            <person name="Pecrix Y."/>
            <person name="Staton S.E."/>
            <person name="Sallet E."/>
            <person name="Lelandais-Briere C."/>
            <person name="Moreau S."/>
            <person name="Carrere S."/>
            <person name="Blein T."/>
            <person name="Jardinaud M.F."/>
            <person name="Latrasse D."/>
            <person name="Zouine M."/>
            <person name="Zahm M."/>
            <person name="Kreplak J."/>
            <person name="Mayjonade B."/>
            <person name="Satge C."/>
            <person name="Perez M."/>
            <person name="Cauet S."/>
            <person name="Marande W."/>
            <person name="Chantry-Darmon C."/>
            <person name="Lopez-Roques C."/>
            <person name="Bouchez O."/>
            <person name="Berard A."/>
            <person name="Debelle F."/>
            <person name="Munos S."/>
            <person name="Bendahmane A."/>
            <person name="Berges H."/>
            <person name="Niebel A."/>
            <person name="Buitink J."/>
            <person name="Frugier F."/>
            <person name="Benhamed M."/>
            <person name="Crespi M."/>
            <person name="Gouzy J."/>
            <person name="Gamas P."/>
        </authorList>
    </citation>
    <scope>NUCLEOTIDE SEQUENCE [LARGE SCALE GENOMIC DNA]</scope>
    <source>
        <strain evidence="2">cv. Jemalong A17</strain>
    </source>
</reference>